<organism evidence="1 2">
    <name type="scientific">Rhipicephalus microplus</name>
    <name type="common">Cattle tick</name>
    <name type="synonym">Boophilus microplus</name>
    <dbReference type="NCBI Taxonomy" id="6941"/>
    <lineage>
        <taxon>Eukaryota</taxon>
        <taxon>Metazoa</taxon>
        <taxon>Ecdysozoa</taxon>
        <taxon>Arthropoda</taxon>
        <taxon>Chelicerata</taxon>
        <taxon>Arachnida</taxon>
        <taxon>Acari</taxon>
        <taxon>Parasitiformes</taxon>
        <taxon>Ixodida</taxon>
        <taxon>Ixodoidea</taxon>
        <taxon>Ixodidae</taxon>
        <taxon>Rhipicephalinae</taxon>
        <taxon>Rhipicephalus</taxon>
        <taxon>Boophilus</taxon>
    </lineage>
</organism>
<evidence type="ECO:0000313" key="1">
    <source>
        <dbReference type="EMBL" id="KAH7964636.1"/>
    </source>
</evidence>
<keyword evidence="2" id="KW-1185">Reference proteome</keyword>
<sequence length="172" mass="18110">MKAREAAPVVSLPQHSVPATTVIEASQASMILFTLVLFSGYSWEAAAESSSLRDRTSHVTDLRVTLTDESPLSDKATPTQSFHICSGPLAASELQKSTPAVRGLSNVIRDISWVDTSDGRSTGALERVGDKPGCFSSTLTAPLPELRGRHPPPLGENAIPVSSGASFSCFAS</sequence>
<reference evidence="1" key="1">
    <citation type="journal article" date="2020" name="Cell">
        <title>Large-Scale Comparative Analyses of Tick Genomes Elucidate Their Genetic Diversity and Vector Capacities.</title>
        <authorList>
            <consortium name="Tick Genome and Microbiome Consortium (TIGMIC)"/>
            <person name="Jia N."/>
            <person name="Wang J."/>
            <person name="Shi W."/>
            <person name="Du L."/>
            <person name="Sun Y."/>
            <person name="Zhan W."/>
            <person name="Jiang J.F."/>
            <person name="Wang Q."/>
            <person name="Zhang B."/>
            <person name="Ji P."/>
            <person name="Bell-Sakyi L."/>
            <person name="Cui X.M."/>
            <person name="Yuan T.T."/>
            <person name="Jiang B.G."/>
            <person name="Yang W.F."/>
            <person name="Lam T.T."/>
            <person name="Chang Q.C."/>
            <person name="Ding S.J."/>
            <person name="Wang X.J."/>
            <person name="Zhu J.G."/>
            <person name="Ruan X.D."/>
            <person name="Zhao L."/>
            <person name="Wei J.T."/>
            <person name="Ye R.Z."/>
            <person name="Que T.C."/>
            <person name="Du C.H."/>
            <person name="Zhou Y.H."/>
            <person name="Cheng J.X."/>
            <person name="Dai P.F."/>
            <person name="Guo W.B."/>
            <person name="Han X.H."/>
            <person name="Huang E.J."/>
            <person name="Li L.F."/>
            <person name="Wei W."/>
            <person name="Gao Y.C."/>
            <person name="Liu J.Z."/>
            <person name="Shao H.Z."/>
            <person name="Wang X."/>
            <person name="Wang C.C."/>
            <person name="Yang T.C."/>
            <person name="Huo Q.B."/>
            <person name="Li W."/>
            <person name="Chen H.Y."/>
            <person name="Chen S.E."/>
            <person name="Zhou L.G."/>
            <person name="Ni X.B."/>
            <person name="Tian J.H."/>
            <person name="Sheng Y."/>
            <person name="Liu T."/>
            <person name="Pan Y.S."/>
            <person name="Xia L.Y."/>
            <person name="Li J."/>
            <person name="Zhao F."/>
            <person name="Cao W.C."/>
        </authorList>
    </citation>
    <scope>NUCLEOTIDE SEQUENCE</scope>
    <source>
        <strain evidence="1">Rmic-2018</strain>
    </source>
</reference>
<gene>
    <name evidence="1" type="ORF">HPB51_027130</name>
</gene>
<dbReference type="Proteomes" id="UP000821866">
    <property type="component" value="Unassembled WGS sequence"/>
</dbReference>
<comment type="caution">
    <text evidence="1">The sequence shown here is derived from an EMBL/GenBank/DDBJ whole genome shotgun (WGS) entry which is preliminary data.</text>
</comment>
<name>A0A9J6D0Z2_RHIMP</name>
<proteinExistence type="predicted"/>
<protein>
    <submittedName>
        <fullName evidence="1">Uncharacterized protein</fullName>
    </submittedName>
</protein>
<accession>A0A9J6D0Z2</accession>
<reference evidence="1" key="2">
    <citation type="submission" date="2021-09" db="EMBL/GenBank/DDBJ databases">
        <authorList>
            <person name="Jia N."/>
            <person name="Wang J."/>
            <person name="Shi W."/>
            <person name="Du L."/>
            <person name="Sun Y."/>
            <person name="Zhan W."/>
            <person name="Jiang J."/>
            <person name="Wang Q."/>
            <person name="Zhang B."/>
            <person name="Ji P."/>
            <person name="Sakyi L.B."/>
            <person name="Cui X."/>
            <person name="Yuan T."/>
            <person name="Jiang B."/>
            <person name="Yang W."/>
            <person name="Lam T.T.-Y."/>
            <person name="Chang Q."/>
            <person name="Ding S."/>
            <person name="Wang X."/>
            <person name="Zhu J."/>
            <person name="Ruan X."/>
            <person name="Zhao L."/>
            <person name="Wei J."/>
            <person name="Que T."/>
            <person name="Du C."/>
            <person name="Cheng J."/>
            <person name="Dai P."/>
            <person name="Han X."/>
            <person name="Huang E."/>
            <person name="Gao Y."/>
            <person name="Liu J."/>
            <person name="Shao H."/>
            <person name="Ye R."/>
            <person name="Li L."/>
            <person name="Wei W."/>
            <person name="Wang X."/>
            <person name="Wang C."/>
            <person name="Huo Q."/>
            <person name="Li W."/>
            <person name="Guo W."/>
            <person name="Chen H."/>
            <person name="Chen S."/>
            <person name="Zhou L."/>
            <person name="Zhou L."/>
            <person name="Ni X."/>
            <person name="Tian J."/>
            <person name="Zhou Y."/>
            <person name="Sheng Y."/>
            <person name="Liu T."/>
            <person name="Pan Y."/>
            <person name="Xia L."/>
            <person name="Li J."/>
            <person name="Zhao F."/>
            <person name="Cao W."/>
        </authorList>
    </citation>
    <scope>NUCLEOTIDE SEQUENCE</scope>
    <source>
        <strain evidence="1">Rmic-2018</strain>
        <tissue evidence="1">Larvae</tissue>
    </source>
</reference>
<evidence type="ECO:0000313" key="2">
    <source>
        <dbReference type="Proteomes" id="UP000821866"/>
    </source>
</evidence>
<dbReference type="EMBL" id="JABSTU010003792">
    <property type="protein sequence ID" value="KAH7964636.1"/>
    <property type="molecule type" value="Genomic_DNA"/>
</dbReference>
<dbReference type="AlphaFoldDB" id="A0A9J6D0Z2"/>